<gene>
    <name evidence="4" type="ORF">DUI87_13696</name>
</gene>
<proteinExistence type="predicted"/>
<keyword evidence="5" id="KW-1185">Reference proteome</keyword>
<keyword evidence="1" id="KW-0175">Coiled coil</keyword>
<protein>
    <submittedName>
        <fullName evidence="4">Uncharacterized protein</fullName>
    </submittedName>
</protein>
<dbReference type="AlphaFoldDB" id="A0A3M0K8M5"/>
<feature type="region of interest" description="Disordered" evidence="2">
    <location>
        <begin position="303"/>
        <end position="330"/>
    </location>
</feature>
<comment type="caution">
    <text evidence="4">The sequence shown here is derived from an EMBL/GenBank/DDBJ whole genome shotgun (WGS) entry which is preliminary data.</text>
</comment>
<feature type="compositionally biased region" description="Basic and acidic residues" evidence="2">
    <location>
        <begin position="61"/>
        <end position="71"/>
    </location>
</feature>
<evidence type="ECO:0000256" key="2">
    <source>
        <dbReference type="SAM" id="MobiDB-lite"/>
    </source>
</evidence>
<feature type="coiled-coil region" evidence="1">
    <location>
        <begin position="169"/>
        <end position="224"/>
    </location>
</feature>
<keyword evidence="3" id="KW-0732">Signal</keyword>
<evidence type="ECO:0000313" key="4">
    <source>
        <dbReference type="EMBL" id="RMC09543.1"/>
    </source>
</evidence>
<reference evidence="4 5" key="1">
    <citation type="submission" date="2018-07" db="EMBL/GenBank/DDBJ databases">
        <title>A high quality draft genome assembly of the barn swallow (H. rustica rustica).</title>
        <authorList>
            <person name="Formenti G."/>
            <person name="Chiara M."/>
            <person name="Poveda L."/>
            <person name="Francoijs K.-J."/>
            <person name="Bonisoli-Alquati A."/>
            <person name="Canova L."/>
            <person name="Gianfranceschi L."/>
            <person name="Horner D.S."/>
            <person name="Saino N."/>
        </authorList>
    </citation>
    <scope>NUCLEOTIDE SEQUENCE [LARGE SCALE GENOMIC DNA]</scope>
    <source>
        <strain evidence="4">Chelidonia</strain>
        <tissue evidence="4">Blood</tissue>
    </source>
</reference>
<sequence>MLFCSLAIFYIMFPILGPKECVDDQYQFKGSCLRLPPGAQLASGTELPPATCTRVNLEKRTQETRNKDMAEPSKTLRRRKNEKTKKDMECKMDVAFQELKKKMEALHELFTELQDTKQSELEGLRAQLEKNKGNKVEEIVWSVKSRLKKYLRQFSHGIRTLEENIEDWSETTEYELQRLRAELQKTQEEVEIVWSLKSRLKKYLRQLSHGIQSLKENVEDLSETIEYELQCLRPELEKNKGKKEDESSNFCMETKVPQLSYRIQTLDPELQERWEFPNHELQFVTAGLENSQELFQPFQIKDLGEAPGASTGDPPHQDQPYTSPFLPTSAETERWSTVTTLEETFFKFVIPP</sequence>
<feature type="compositionally biased region" description="Polar residues" evidence="2">
    <location>
        <begin position="319"/>
        <end position="330"/>
    </location>
</feature>
<organism evidence="4 5">
    <name type="scientific">Hirundo rustica rustica</name>
    <dbReference type="NCBI Taxonomy" id="333673"/>
    <lineage>
        <taxon>Eukaryota</taxon>
        <taxon>Metazoa</taxon>
        <taxon>Chordata</taxon>
        <taxon>Craniata</taxon>
        <taxon>Vertebrata</taxon>
        <taxon>Euteleostomi</taxon>
        <taxon>Archelosauria</taxon>
        <taxon>Archosauria</taxon>
        <taxon>Dinosauria</taxon>
        <taxon>Saurischia</taxon>
        <taxon>Theropoda</taxon>
        <taxon>Coelurosauria</taxon>
        <taxon>Aves</taxon>
        <taxon>Neognathae</taxon>
        <taxon>Neoaves</taxon>
        <taxon>Telluraves</taxon>
        <taxon>Australaves</taxon>
        <taxon>Passeriformes</taxon>
        <taxon>Sylvioidea</taxon>
        <taxon>Hirundinidae</taxon>
        <taxon>Hirundo</taxon>
    </lineage>
</organism>
<dbReference type="OrthoDB" id="9219669at2759"/>
<accession>A0A3M0K8M5</accession>
<feature type="signal peptide" evidence="3">
    <location>
        <begin position="1"/>
        <end position="18"/>
    </location>
</feature>
<dbReference type="EMBL" id="QRBI01000114">
    <property type="protein sequence ID" value="RMC09543.1"/>
    <property type="molecule type" value="Genomic_DNA"/>
</dbReference>
<feature type="chain" id="PRO_5017920871" evidence="3">
    <location>
        <begin position="19"/>
        <end position="352"/>
    </location>
</feature>
<dbReference type="Proteomes" id="UP000269221">
    <property type="component" value="Unassembled WGS sequence"/>
</dbReference>
<evidence type="ECO:0000313" key="5">
    <source>
        <dbReference type="Proteomes" id="UP000269221"/>
    </source>
</evidence>
<evidence type="ECO:0000256" key="1">
    <source>
        <dbReference type="SAM" id="Coils"/>
    </source>
</evidence>
<name>A0A3M0K8M5_HIRRU</name>
<evidence type="ECO:0000256" key="3">
    <source>
        <dbReference type="SAM" id="SignalP"/>
    </source>
</evidence>
<feature type="region of interest" description="Disordered" evidence="2">
    <location>
        <begin position="61"/>
        <end position="84"/>
    </location>
</feature>